<dbReference type="InterPro" id="IPR036271">
    <property type="entry name" value="Tet_transcr_reg_TetR-rel_C_sf"/>
</dbReference>
<feature type="DNA-binding region" description="H-T-H motif" evidence="4">
    <location>
        <begin position="33"/>
        <end position="52"/>
    </location>
</feature>
<dbReference type="InterPro" id="IPR004111">
    <property type="entry name" value="Repressor_TetR_C"/>
</dbReference>
<dbReference type="PANTHER" id="PTHR30055:SF234">
    <property type="entry name" value="HTH-TYPE TRANSCRIPTIONAL REGULATOR BETI"/>
    <property type="match status" value="1"/>
</dbReference>
<proteinExistence type="predicted"/>
<dbReference type="RefSeq" id="WP_380036172.1">
    <property type="nucleotide sequence ID" value="NZ_JBHSEH010000004.1"/>
</dbReference>
<evidence type="ECO:0000313" key="7">
    <source>
        <dbReference type="Proteomes" id="UP001595998"/>
    </source>
</evidence>
<keyword evidence="7" id="KW-1185">Reference proteome</keyword>
<dbReference type="SUPFAM" id="SSF46689">
    <property type="entry name" value="Homeodomain-like"/>
    <property type="match status" value="1"/>
</dbReference>
<sequence>MPRPPADAPLLSRDLILERALQRLREPGMPPLTWRGLSEELKVKPSALYHYFPSKEALEQAAYAEVLSQLPLPDVTGKRWQDQLYALAHDFRLLYQTYPGIAAHVFRPREPLPQEHAIVEALARALRSAGIRDPDLWTVAHTLIMFFASSFVLDLELGGPETMRKRSQFTRQHAGTYPLLASLPVPAASASEEHFELITQMLIAGVEGLARRAGPAE</sequence>
<dbReference type="Gene3D" id="1.10.357.10">
    <property type="entry name" value="Tetracycline Repressor, domain 2"/>
    <property type="match status" value="1"/>
</dbReference>
<dbReference type="PANTHER" id="PTHR30055">
    <property type="entry name" value="HTH-TYPE TRANSCRIPTIONAL REGULATOR RUTR"/>
    <property type="match status" value="1"/>
</dbReference>
<evidence type="ECO:0000256" key="1">
    <source>
        <dbReference type="ARBA" id="ARBA00023015"/>
    </source>
</evidence>
<dbReference type="Proteomes" id="UP001595998">
    <property type="component" value="Unassembled WGS sequence"/>
</dbReference>
<evidence type="ECO:0000256" key="2">
    <source>
        <dbReference type="ARBA" id="ARBA00023125"/>
    </source>
</evidence>
<dbReference type="InterPro" id="IPR050109">
    <property type="entry name" value="HTH-type_TetR-like_transc_reg"/>
</dbReference>
<name>A0ABV8XK87_9DEIO</name>
<dbReference type="PROSITE" id="PS50977">
    <property type="entry name" value="HTH_TETR_2"/>
    <property type="match status" value="1"/>
</dbReference>
<dbReference type="Pfam" id="PF00440">
    <property type="entry name" value="TetR_N"/>
    <property type="match status" value="1"/>
</dbReference>
<accession>A0ABV8XK87</accession>
<protein>
    <submittedName>
        <fullName evidence="6">TetR/AcrR family transcriptional regulator</fullName>
    </submittedName>
</protein>
<comment type="caution">
    <text evidence="6">The sequence shown here is derived from an EMBL/GenBank/DDBJ whole genome shotgun (WGS) entry which is preliminary data.</text>
</comment>
<gene>
    <name evidence="6" type="ORF">ACFOZ9_02765</name>
</gene>
<organism evidence="6 7">
    <name type="scientific">Deinococcus navajonensis</name>
    <dbReference type="NCBI Taxonomy" id="309884"/>
    <lineage>
        <taxon>Bacteria</taxon>
        <taxon>Thermotogati</taxon>
        <taxon>Deinococcota</taxon>
        <taxon>Deinococci</taxon>
        <taxon>Deinococcales</taxon>
        <taxon>Deinococcaceae</taxon>
        <taxon>Deinococcus</taxon>
    </lineage>
</organism>
<dbReference type="SUPFAM" id="SSF48498">
    <property type="entry name" value="Tetracyclin repressor-like, C-terminal domain"/>
    <property type="match status" value="1"/>
</dbReference>
<keyword evidence="3" id="KW-0804">Transcription</keyword>
<keyword evidence="2 4" id="KW-0238">DNA-binding</keyword>
<feature type="domain" description="HTH tetR-type" evidence="5">
    <location>
        <begin position="10"/>
        <end position="70"/>
    </location>
</feature>
<evidence type="ECO:0000256" key="3">
    <source>
        <dbReference type="ARBA" id="ARBA00023163"/>
    </source>
</evidence>
<dbReference type="InterPro" id="IPR009057">
    <property type="entry name" value="Homeodomain-like_sf"/>
</dbReference>
<evidence type="ECO:0000259" key="5">
    <source>
        <dbReference type="PROSITE" id="PS50977"/>
    </source>
</evidence>
<evidence type="ECO:0000256" key="4">
    <source>
        <dbReference type="PROSITE-ProRule" id="PRU00335"/>
    </source>
</evidence>
<evidence type="ECO:0000313" key="6">
    <source>
        <dbReference type="EMBL" id="MFC4425118.1"/>
    </source>
</evidence>
<dbReference type="Pfam" id="PF02909">
    <property type="entry name" value="TetR_C_1"/>
    <property type="match status" value="1"/>
</dbReference>
<dbReference type="InterPro" id="IPR001647">
    <property type="entry name" value="HTH_TetR"/>
</dbReference>
<keyword evidence="1" id="KW-0805">Transcription regulation</keyword>
<dbReference type="EMBL" id="JBHSEH010000004">
    <property type="protein sequence ID" value="MFC4425118.1"/>
    <property type="molecule type" value="Genomic_DNA"/>
</dbReference>
<reference evidence="7" key="1">
    <citation type="journal article" date="2019" name="Int. J. Syst. Evol. Microbiol.">
        <title>The Global Catalogue of Microorganisms (GCM) 10K type strain sequencing project: providing services to taxonomists for standard genome sequencing and annotation.</title>
        <authorList>
            <consortium name="The Broad Institute Genomics Platform"/>
            <consortium name="The Broad Institute Genome Sequencing Center for Infectious Disease"/>
            <person name="Wu L."/>
            <person name="Ma J."/>
        </authorList>
    </citation>
    <scope>NUCLEOTIDE SEQUENCE [LARGE SCALE GENOMIC DNA]</scope>
    <source>
        <strain evidence="7">CCUG 56029</strain>
    </source>
</reference>